<accession>A0A543HXA0</accession>
<evidence type="ECO:0000313" key="4">
    <source>
        <dbReference type="Proteomes" id="UP000316747"/>
    </source>
</evidence>
<dbReference type="GO" id="GO:0003824">
    <property type="term" value="F:catalytic activity"/>
    <property type="evidence" value="ECO:0007669"/>
    <property type="project" value="InterPro"/>
</dbReference>
<evidence type="ECO:0000313" key="3">
    <source>
        <dbReference type="EMBL" id="TQM62966.1"/>
    </source>
</evidence>
<comment type="caution">
    <text evidence="3">The sequence shown here is derived from an EMBL/GenBank/DDBJ whole genome shotgun (WGS) entry which is preliminary data.</text>
</comment>
<name>A0A543HXA0_9MICO</name>
<dbReference type="RefSeq" id="WP_185749070.1">
    <property type="nucleotide sequence ID" value="NZ_VFPM01000002.1"/>
</dbReference>
<sequence length="260" mass="27064">MSPQPSLTVATLFPLATVAAADEANAAALARRGAARGVSVELVTVDRPGAFVDAHVYLLGGTGRGGVQALVDSVADTDLVVRVRDGQAVLLAVDAGLDAVSHAWVDAGGAAQEGLGLAPVTVHPDHEATGTVVTRPDASLDLPALIGWEANDLRTELHPGARPLFTLEAGRGNRGEGAGEGVLAGNVLGTRLHGPLLALNPELADLVLARALAREEPWPRLESPAVERARRERIAEVRRDVPAAGWRDRLPSRVARLLPS</sequence>
<proteinExistence type="predicted"/>
<dbReference type="Pfam" id="PF07685">
    <property type="entry name" value="GATase_3"/>
    <property type="match status" value="1"/>
</dbReference>
<gene>
    <name evidence="3" type="ORF">FBY41_3011</name>
</gene>
<keyword evidence="1" id="KW-0315">Glutamine amidotransferase</keyword>
<dbReference type="InterPro" id="IPR011698">
    <property type="entry name" value="GATase_3"/>
</dbReference>
<dbReference type="Proteomes" id="UP000316747">
    <property type="component" value="Unassembled WGS sequence"/>
</dbReference>
<dbReference type="SUPFAM" id="SSF52317">
    <property type="entry name" value="Class I glutamine amidotransferase-like"/>
    <property type="match status" value="1"/>
</dbReference>
<keyword evidence="4" id="KW-1185">Reference proteome</keyword>
<organism evidence="3 4">
    <name type="scientific">Humibacillus xanthopallidus</name>
    <dbReference type="NCBI Taxonomy" id="412689"/>
    <lineage>
        <taxon>Bacteria</taxon>
        <taxon>Bacillati</taxon>
        <taxon>Actinomycetota</taxon>
        <taxon>Actinomycetes</taxon>
        <taxon>Micrococcales</taxon>
        <taxon>Intrasporangiaceae</taxon>
        <taxon>Humibacillus</taxon>
    </lineage>
</organism>
<dbReference type="EMBL" id="VFPM01000002">
    <property type="protein sequence ID" value="TQM62966.1"/>
    <property type="molecule type" value="Genomic_DNA"/>
</dbReference>
<evidence type="ECO:0000259" key="2">
    <source>
        <dbReference type="Pfam" id="PF07685"/>
    </source>
</evidence>
<protein>
    <recommendedName>
        <fullName evidence="2">CobB/CobQ-like glutamine amidotransferase domain-containing protein</fullName>
    </recommendedName>
</protein>
<dbReference type="AlphaFoldDB" id="A0A543HXA0"/>
<feature type="domain" description="CobB/CobQ-like glutamine amidotransferase" evidence="2">
    <location>
        <begin position="25"/>
        <end position="198"/>
    </location>
</feature>
<dbReference type="InterPro" id="IPR029062">
    <property type="entry name" value="Class_I_gatase-like"/>
</dbReference>
<evidence type="ECO:0000256" key="1">
    <source>
        <dbReference type="ARBA" id="ARBA00022962"/>
    </source>
</evidence>
<reference evidence="3 4" key="1">
    <citation type="submission" date="2019-06" db="EMBL/GenBank/DDBJ databases">
        <title>Genome sequencing of plant associated microbes to promote plant fitness in Sorghum bicolor and Oryza sativa.</title>
        <authorList>
            <person name="Coleman-Derr D."/>
        </authorList>
    </citation>
    <scope>NUCLEOTIDE SEQUENCE [LARGE SCALE GENOMIC DNA]</scope>
    <source>
        <strain evidence="3 4">KV-663</strain>
    </source>
</reference>